<evidence type="ECO:0000313" key="1">
    <source>
        <dbReference type="EMBL" id="ABE29626.1"/>
    </source>
</evidence>
<dbReference type="Proteomes" id="UP000001817">
    <property type="component" value="Chromosome 1"/>
</dbReference>
<gene>
    <name evidence="1" type="ORF">Bxe_A3359</name>
</gene>
<reference evidence="1 2" key="1">
    <citation type="journal article" date="2006" name="Proc. Natl. Acad. Sci. U.S.A.">
        <title>Burkholderia xenovorans LB400 harbors a multi-replicon, 9.73-Mbp genome shaped for versatility.</title>
        <authorList>
            <person name="Chain P.S."/>
            <person name="Denef V.J."/>
            <person name="Konstantinidis K.T."/>
            <person name="Vergez L.M."/>
            <person name="Agullo L."/>
            <person name="Reyes V.L."/>
            <person name="Hauser L."/>
            <person name="Cordova M."/>
            <person name="Gomez L."/>
            <person name="Gonzalez M."/>
            <person name="Land M."/>
            <person name="Lao V."/>
            <person name="Larimer F."/>
            <person name="LiPuma J.J."/>
            <person name="Mahenthiralingam E."/>
            <person name="Malfatti S.A."/>
            <person name="Marx C.J."/>
            <person name="Parnell J.J."/>
            <person name="Ramette A."/>
            <person name="Richardson P."/>
            <person name="Seeger M."/>
            <person name="Smith D."/>
            <person name="Spilker T."/>
            <person name="Sul W.J."/>
            <person name="Tsoi T.V."/>
            <person name="Ulrich L.E."/>
            <person name="Zhulin I.B."/>
            <person name="Tiedje J.M."/>
        </authorList>
    </citation>
    <scope>NUCLEOTIDE SEQUENCE [LARGE SCALE GENOMIC DNA]</scope>
    <source>
        <strain evidence="1 2">LB400</strain>
    </source>
</reference>
<keyword evidence="2" id="KW-1185">Reference proteome</keyword>
<organism evidence="1 2">
    <name type="scientific">Paraburkholderia xenovorans (strain LB400)</name>
    <dbReference type="NCBI Taxonomy" id="266265"/>
    <lineage>
        <taxon>Bacteria</taxon>
        <taxon>Pseudomonadati</taxon>
        <taxon>Pseudomonadota</taxon>
        <taxon>Betaproteobacteria</taxon>
        <taxon>Burkholderiales</taxon>
        <taxon>Burkholderiaceae</taxon>
        <taxon>Paraburkholderia</taxon>
    </lineage>
</organism>
<name>Q142W3_PARXL</name>
<protein>
    <submittedName>
        <fullName evidence="1">Uncharacterized protein</fullName>
    </submittedName>
</protein>
<dbReference type="EMBL" id="CP000270">
    <property type="protein sequence ID" value="ABE29626.1"/>
    <property type="molecule type" value="Genomic_DNA"/>
</dbReference>
<accession>Q142W3</accession>
<dbReference type="AlphaFoldDB" id="Q142W3"/>
<dbReference type="KEGG" id="bxe:Bxe_A3359"/>
<dbReference type="STRING" id="266265.Bxe_A3359"/>
<evidence type="ECO:0000313" key="2">
    <source>
        <dbReference type="Proteomes" id="UP000001817"/>
    </source>
</evidence>
<proteinExistence type="predicted"/>
<sequence length="115" mass="12911">MLLLPACGNQKTSFDVLQQFLPLCTFALGLVAAHSHVFPRPISLLRASFFARCEPVERFAQAYVDRYQAVLCLSRMQMIRNPGRHPATLSLPATPVALCVPIAHERAARSRRRPR</sequence>